<dbReference type="Gene3D" id="2.60.120.260">
    <property type="entry name" value="Galactose-binding domain-like"/>
    <property type="match status" value="1"/>
</dbReference>
<dbReference type="OrthoDB" id="24948at2759"/>
<evidence type="ECO:0000256" key="6">
    <source>
        <dbReference type="ARBA" id="ARBA00023306"/>
    </source>
</evidence>
<evidence type="ECO:0000313" key="11">
    <source>
        <dbReference type="Proteomes" id="UP000663877"/>
    </source>
</evidence>
<dbReference type="AlphaFoldDB" id="A0A815EY05"/>
<sequence length="134" mass="15715">MSTDMCLMSIRVSKNNREIDSTEDKRHGILQNKHIAHWQSDRPRSHPVNIQFKEKIKIKDLCIFSDFKVDESYTPQKILIRTGINHNNLVELRYFKIHEPTGWVIVPTRDARSNPIRTWMIQIAVLANHQSGRA</sequence>
<evidence type="ECO:0000256" key="1">
    <source>
        <dbReference type="ARBA" id="ARBA00006762"/>
    </source>
</evidence>
<proteinExistence type="inferred from homology"/>
<dbReference type="PANTHER" id="PTHR12936:SF0">
    <property type="entry name" value="ANAPHASE-PROMOTING COMPLEX SUBUNIT 10"/>
    <property type="match status" value="1"/>
</dbReference>
<evidence type="ECO:0000256" key="2">
    <source>
        <dbReference type="ARBA" id="ARBA00013927"/>
    </source>
</evidence>
<name>A0A815EY05_9BILA</name>
<dbReference type="GO" id="GO:0051301">
    <property type="term" value="P:cell division"/>
    <property type="evidence" value="ECO:0007669"/>
    <property type="project" value="UniProtKB-KW"/>
</dbReference>
<feature type="domain" description="DOC" evidence="7">
    <location>
        <begin position="1"/>
        <end position="134"/>
    </location>
</feature>
<comment type="caution">
    <text evidence="8">The sequence shown here is derived from an EMBL/GenBank/DDBJ whole genome shotgun (WGS) entry which is preliminary data.</text>
</comment>
<evidence type="ECO:0000313" key="9">
    <source>
        <dbReference type="EMBL" id="CAF1584522.1"/>
    </source>
</evidence>
<dbReference type="InterPro" id="IPR004939">
    <property type="entry name" value="APC_su10/DOC_dom"/>
</dbReference>
<dbReference type="PROSITE" id="PS51284">
    <property type="entry name" value="DOC"/>
    <property type="match status" value="1"/>
</dbReference>
<keyword evidence="5" id="KW-0833">Ubl conjugation pathway</keyword>
<dbReference type="GO" id="GO:0005680">
    <property type="term" value="C:anaphase-promoting complex"/>
    <property type="evidence" value="ECO:0007669"/>
    <property type="project" value="InterPro"/>
</dbReference>
<keyword evidence="6" id="KW-0131">Cell cycle</keyword>
<dbReference type="SMART" id="SM01337">
    <property type="entry name" value="APC10"/>
    <property type="match status" value="1"/>
</dbReference>
<gene>
    <name evidence="8" type="ORF">BJG266_LOCUS33340</name>
    <name evidence="9" type="ORF">QVE165_LOCUS50471</name>
</gene>
<keyword evidence="10" id="KW-1185">Reference proteome</keyword>
<comment type="similarity">
    <text evidence="1">Belongs to the APC10 family.</text>
</comment>
<keyword evidence="4" id="KW-0498">Mitosis</keyword>
<dbReference type="SUPFAM" id="SSF49785">
    <property type="entry name" value="Galactose-binding domain-like"/>
    <property type="match status" value="1"/>
</dbReference>
<protein>
    <recommendedName>
        <fullName evidence="2">Anaphase-promoting complex subunit 10</fullName>
    </recommendedName>
</protein>
<dbReference type="InterPro" id="IPR008979">
    <property type="entry name" value="Galactose-bd-like_sf"/>
</dbReference>
<dbReference type="PANTHER" id="PTHR12936">
    <property type="entry name" value="ANAPHASE-PROMOTING COMPLEX 10"/>
    <property type="match status" value="1"/>
</dbReference>
<dbReference type="Proteomes" id="UP000663832">
    <property type="component" value="Unassembled WGS sequence"/>
</dbReference>
<evidence type="ECO:0000256" key="3">
    <source>
        <dbReference type="ARBA" id="ARBA00022618"/>
    </source>
</evidence>
<dbReference type="EMBL" id="CAJNOM010000994">
    <property type="protein sequence ID" value="CAF1584522.1"/>
    <property type="molecule type" value="Genomic_DNA"/>
</dbReference>
<evidence type="ECO:0000313" key="8">
    <source>
        <dbReference type="EMBL" id="CAF1320877.1"/>
    </source>
</evidence>
<evidence type="ECO:0000313" key="10">
    <source>
        <dbReference type="Proteomes" id="UP000663832"/>
    </source>
</evidence>
<dbReference type="InterPro" id="IPR016901">
    <property type="entry name" value="APC10/Doc1"/>
</dbReference>
<dbReference type="Proteomes" id="UP000663877">
    <property type="component" value="Unassembled WGS sequence"/>
</dbReference>
<dbReference type="GO" id="GO:0031145">
    <property type="term" value="P:anaphase-promoting complex-dependent catabolic process"/>
    <property type="evidence" value="ECO:0007669"/>
    <property type="project" value="InterPro"/>
</dbReference>
<evidence type="ECO:0000259" key="7">
    <source>
        <dbReference type="PROSITE" id="PS51284"/>
    </source>
</evidence>
<reference evidence="8" key="1">
    <citation type="submission" date="2021-02" db="EMBL/GenBank/DDBJ databases">
        <authorList>
            <person name="Nowell W R."/>
        </authorList>
    </citation>
    <scope>NUCLEOTIDE SEQUENCE</scope>
</reference>
<keyword evidence="3" id="KW-0132">Cell division</keyword>
<organism evidence="8 11">
    <name type="scientific">Adineta steineri</name>
    <dbReference type="NCBI Taxonomy" id="433720"/>
    <lineage>
        <taxon>Eukaryota</taxon>
        <taxon>Metazoa</taxon>
        <taxon>Spiralia</taxon>
        <taxon>Gnathifera</taxon>
        <taxon>Rotifera</taxon>
        <taxon>Eurotatoria</taxon>
        <taxon>Bdelloidea</taxon>
        <taxon>Adinetida</taxon>
        <taxon>Adinetidae</taxon>
        <taxon>Adineta</taxon>
    </lineage>
</organism>
<dbReference type="EMBL" id="CAJNOI010000633">
    <property type="protein sequence ID" value="CAF1320877.1"/>
    <property type="molecule type" value="Genomic_DNA"/>
</dbReference>
<dbReference type="GO" id="GO:0070979">
    <property type="term" value="P:protein K11-linked ubiquitination"/>
    <property type="evidence" value="ECO:0007669"/>
    <property type="project" value="TreeGrafter"/>
</dbReference>
<evidence type="ECO:0000256" key="5">
    <source>
        <dbReference type="ARBA" id="ARBA00022786"/>
    </source>
</evidence>
<dbReference type="Pfam" id="PF03256">
    <property type="entry name" value="ANAPC10"/>
    <property type="match status" value="1"/>
</dbReference>
<evidence type="ECO:0000256" key="4">
    <source>
        <dbReference type="ARBA" id="ARBA00022776"/>
    </source>
</evidence>
<accession>A0A815EY05</accession>